<proteinExistence type="predicted"/>
<dbReference type="Gene3D" id="1.25.40.20">
    <property type="entry name" value="Ankyrin repeat-containing domain"/>
    <property type="match status" value="2"/>
</dbReference>
<dbReference type="EMBL" id="JWZX01003048">
    <property type="protein sequence ID" value="KOO24832.1"/>
    <property type="molecule type" value="Genomic_DNA"/>
</dbReference>
<feature type="compositionally biased region" description="Low complexity" evidence="4">
    <location>
        <begin position="480"/>
        <end position="490"/>
    </location>
</feature>
<evidence type="ECO:0000256" key="2">
    <source>
        <dbReference type="ARBA" id="ARBA00023043"/>
    </source>
</evidence>
<feature type="repeat" description="ANK" evidence="3">
    <location>
        <begin position="129"/>
        <end position="162"/>
    </location>
</feature>
<keyword evidence="5" id="KW-0418">Kinase</keyword>
<dbReference type="AlphaFoldDB" id="A0A0M0JEP0"/>
<feature type="repeat" description="ANK" evidence="3">
    <location>
        <begin position="58"/>
        <end position="90"/>
    </location>
</feature>
<dbReference type="GO" id="GO:0085020">
    <property type="term" value="P:protein K6-linked ubiquitination"/>
    <property type="evidence" value="ECO:0007669"/>
    <property type="project" value="TreeGrafter"/>
</dbReference>
<dbReference type="PANTHER" id="PTHR24171:SF8">
    <property type="entry name" value="BRCA1-ASSOCIATED RING DOMAIN PROTEIN 1"/>
    <property type="match status" value="1"/>
</dbReference>
<dbReference type="OrthoDB" id="47198at2759"/>
<dbReference type="GO" id="GO:0004842">
    <property type="term" value="F:ubiquitin-protein transferase activity"/>
    <property type="evidence" value="ECO:0007669"/>
    <property type="project" value="TreeGrafter"/>
</dbReference>
<dbReference type="PANTHER" id="PTHR24171">
    <property type="entry name" value="ANKYRIN REPEAT DOMAIN-CONTAINING PROTEIN 39-RELATED"/>
    <property type="match status" value="1"/>
</dbReference>
<evidence type="ECO:0000313" key="5">
    <source>
        <dbReference type="EMBL" id="KOO24832.1"/>
    </source>
</evidence>
<reference evidence="6" key="1">
    <citation type="journal article" date="2015" name="PLoS Genet.">
        <title>Genome Sequence and Transcriptome Analyses of Chrysochromulina tobin: Metabolic Tools for Enhanced Algal Fitness in the Prominent Order Prymnesiales (Haptophyceae).</title>
        <authorList>
            <person name="Hovde B.T."/>
            <person name="Deodato C.R."/>
            <person name="Hunsperger H.M."/>
            <person name="Ryken S.A."/>
            <person name="Yost W."/>
            <person name="Jha R.K."/>
            <person name="Patterson J."/>
            <person name="Monnat R.J. Jr."/>
            <person name="Barlow S.B."/>
            <person name="Starkenburg S.R."/>
            <person name="Cattolico R.A."/>
        </authorList>
    </citation>
    <scope>NUCLEOTIDE SEQUENCE</scope>
    <source>
        <strain evidence="6">CCMP291</strain>
    </source>
</reference>
<feature type="repeat" description="ANK" evidence="3">
    <location>
        <begin position="95"/>
        <end position="127"/>
    </location>
</feature>
<keyword evidence="2 3" id="KW-0040">ANK repeat</keyword>
<dbReference type="InterPro" id="IPR036770">
    <property type="entry name" value="Ankyrin_rpt-contain_sf"/>
</dbReference>
<dbReference type="PROSITE" id="PS50297">
    <property type="entry name" value="ANK_REP_REGION"/>
    <property type="match status" value="2"/>
</dbReference>
<evidence type="ECO:0000313" key="6">
    <source>
        <dbReference type="Proteomes" id="UP000037460"/>
    </source>
</evidence>
<dbReference type="SUPFAM" id="SSF48403">
    <property type="entry name" value="Ankyrin repeat"/>
    <property type="match status" value="1"/>
</dbReference>
<keyword evidence="1" id="KW-0677">Repeat</keyword>
<dbReference type="PROSITE" id="PS50088">
    <property type="entry name" value="ANK_REPEAT"/>
    <property type="match status" value="4"/>
</dbReference>
<dbReference type="Proteomes" id="UP000037460">
    <property type="component" value="Unassembled WGS sequence"/>
</dbReference>
<evidence type="ECO:0000256" key="3">
    <source>
        <dbReference type="PROSITE-ProRule" id="PRU00023"/>
    </source>
</evidence>
<protein>
    <submittedName>
        <fullName evidence="5">Ankyrin repeat and protein kinase domain-containing protein 1</fullName>
    </submittedName>
</protein>
<keyword evidence="5" id="KW-0808">Transferase</keyword>
<comment type="caution">
    <text evidence="5">The sequence shown here is derived from an EMBL/GenBank/DDBJ whole genome shotgun (WGS) entry which is preliminary data.</text>
</comment>
<evidence type="ECO:0000256" key="4">
    <source>
        <dbReference type="SAM" id="MobiDB-lite"/>
    </source>
</evidence>
<keyword evidence="6" id="KW-1185">Reference proteome</keyword>
<dbReference type="GO" id="GO:0016301">
    <property type="term" value="F:kinase activity"/>
    <property type="evidence" value="ECO:0007669"/>
    <property type="project" value="UniProtKB-KW"/>
</dbReference>
<evidence type="ECO:0000256" key="1">
    <source>
        <dbReference type="ARBA" id="ARBA00022737"/>
    </source>
</evidence>
<feature type="region of interest" description="Disordered" evidence="4">
    <location>
        <begin position="453"/>
        <end position="506"/>
    </location>
</feature>
<dbReference type="InterPro" id="IPR002110">
    <property type="entry name" value="Ankyrin_rpt"/>
</dbReference>
<organism evidence="5 6">
    <name type="scientific">Chrysochromulina tobinii</name>
    <dbReference type="NCBI Taxonomy" id="1460289"/>
    <lineage>
        <taxon>Eukaryota</taxon>
        <taxon>Haptista</taxon>
        <taxon>Haptophyta</taxon>
        <taxon>Prymnesiophyceae</taxon>
        <taxon>Prymnesiales</taxon>
        <taxon>Chrysochromulinaceae</taxon>
        <taxon>Chrysochromulina</taxon>
    </lineage>
</organism>
<name>A0A0M0JEP0_9EUKA</name>
<accession>A0A0M0JEP0</accession>
<gene>
    <name evidence="5" type="ORF">Ctob_011502</name>
</gene>
<dbReference type="Pfam" id="PF12796">
    <property type="entry name" value="Ank_2"/>
    <property type="match status" value="2"/>
</dbReference>
<dbReference type="SMART" id="SM00248">
    <property type="entry name" value="ANK"/>
    <property type="match status" value="6"/>
</dbReference>
<feature type="repeat" description="ANK" evidence="3">
    <location>
        <begin position="259"/>
        <end position="291"/>
    </location>
</feature>
<sequence length="506" mass="53072">MASASAPAAVEFGTDELSAIDLSDAAAADAPSEADASASVSVTIKRSQFFPEGKPRLDSATSLWRAAEHGDIGRLKMLLDAGHDVNAMCEDPGWRHKTPLSAAVDGNEPLAVRLLLRRGANPDLRDGDGDRYPLHWASSFGDHDECAELLVQAGASLDARDAHGQTPLEFARRPFVGALGVVLGRGVELGRPKVEAVLSGAAAREATDGPRPTWSAEHAARALRHEFWKAAASGDHKVLERCLARYRQPVDQPRPASKSRLSALAIASYNGQLRAMASLLRHGADPNLAEAEGGFTPLHFCVHDADRSAATRVLLEARANPLKPKHDGLTPLDVARKNGCEESGALLASAVARIDAAEALEVLIRNVEGNWLIGRTTSAQLAAAIDRAAKTDVDATVLIRATEMKTALCAQEEAADGARQDAPTWAARRGWAGGLSDASSWAHDALSKLVGAVSGASTDPEEAGAPSGLQQMSEPPSDGSEAVVSEASSADPVHVESAESSAVEDE</sequence>